<evidence type="ECO:0000256" key="1">
    <source>
        <dbReference type="ARBA" id="ARBA00000086"/>
    </source>
</evidence>
<keyword evidence="5" id="KW-0234">DNA repair</keyword>
<evidence type="ECO:0000256" key="4">
    <source>
        <dbReference type="ARBA" id="ARBA00022763"/>
    </source>
</evidence>
<dbReference type="PROSITE" id="PS00516">
    <property type="entry name" value="ALKYLBASE_DNA_GLYCOS"/>
    <property type="match status" value="1"/>
</dbReference>
<dbReference type="PANTHER" id="PTHR43003">
    <property type="entry name" value="DNA-3-METHYLADENINE GLYCOSYLASE"/>
    <property type="match status" value="1"/>
</dbReference>
<dbReference type="EMBL" id="JBHRYQ010000001">
    <property type="protein sequence ID" value="MFC3811269.1"/>
    <property type="molecule type" value="Genomic_DNA"/>
</dbReference>
<dbReference type="PANTHER" id="PTHR43003:SF5">
    <property type="entry name" value="DNA-3-METHYLADENINE GLYCOSYLASE"/>
    <property type="match status" value="1"/>
</dbReference>
<comment type="catalytic activity">
    <reaction evidence="1">
        <text>Hydrolysis of alkylated DNA, releasing 3-methyladenine, 3-methylguanine, 7-methylguanine and 7-methyladenine.</text>
        <dbReference type="EC" id="3.2.2.21"/>
    </reaction>
</comment>
<evidence type="ECO:0000256" key="2">
    <source>
        <dbReference type="ARBA" id="ARBA00010817"/>
    </source>
</evidence>
<sequence>MRDTILQELSAKDAVLSKIIQAIPSPKIESSQDVFHDLMSCVLEQQIHYRSTKNIFKKMLQRAEIDKLSLDNFDVFEQKGISSIKLSESKYETVLRVIEYFSNNQPEWNNLPDSEVIEKLSSIKGIGKWTIDMILLYTLERPNVFPFDDFHLKQIMVSEYALNEKQKLKAQMLNISENWGKQKSLAVKYLLGYKEYLKKGGM</sequence>
<comment type="caution">
    <text evidence="7">The sequence shown here is derived from an EMBL/GenBank/DDBJ whole genome shotgun (WGS) entry which is preliminary data.</text>
</comment>
<proteinExistence type="inferred from homology"/>
<evidence type="ECO:0000259" key="6">
    <source>
        <dbReference type="SMART" id="SM00478"/>
    </source>
</evidence>
<dbReference type="InterPro" id="IPR011257">
    <property type="entry name" value="DNA_glycosylase"/>
</dbReference>
<protein>
    <recommendedName>
        <fullName evidence="3">DNA-3-methyladenine glycosylase II</fullName>
        <ecNumber evidence="3">3.2.2.21</ecNumber>
    </recommendedName>
</protein>
<dbReference type="InterPro" id="IPR000035">
    <property type="entry name" value="Alkylbase_DNA_glycsylse_CS"/>
</dbReference>
<accession>A0ABV7YV75</accession>
<dbReference type="Gene3D" id="1.10.340.30">
    <property type="entry name" value="Hypothetical protein, domain 2"/>
    <property type="match status" value="1"/>
</dbReference>
<dbReference type="InterPro" id="IPR003265">
    <property type="entry name" value="HhH-GPD_domain"/>
</dbReference>
<dbReference type="Gene3D" id="1.10.1670.40">
    <property type="match status" value="1"/>
</dbReference>
<name>A0ABV7YV75_9BACT</name>
<dbReference type="InterPro" id="IPR051912">
    <property type="entry name" value="Alkylbase_DNA_Glycosylase/TA"/>
</dbReference>
<gene>
    <name evidence="7" type="ORF">ACFOOI_11455</name>
</gene>
<organism evidence="7 8">
    <name type="scientific">Lacihabitans lacunae</name>
    <dbReference type="NCBI Taxonomy" id="1028214"/>
    <lineage>
        <taxon>Bacteria</taxon>
        <taxon>Pseudomonadati</taxon>
        <taxon>Bacteroidota</taxon>
        <taxon>Cytophagia</taxon>
        <taxon>Cytophagales</taxon>
        <taxon>Leadbetterellaceae</taxon>
        <taxon>Lacihabitans</taxon>
    </lineage>
</organism>
<comment type="similarity">
    <text evidence="2">Belongs to the alkylbase DNA glycosidase AlkA family.</text>
</comment>
<dbReference type="SUPFAM" id="SSF48150">
    <property type="entry name" value="DNA-glycosylase"/>
    <property type="match status" value="1"/>
</dbReference>
<evidence type="ECO:0000256" key="5">
    <source>
        <dbReference type="ARBA" id="ARBA00023204"/>
    </source>
</evidence>
<reference evidence="8" key="1">
    <citation type="journal article" date="2019" name="Int. J. Syst. Evol. Microbiol.">
        <title>The Global Catalogue of Microorganisms (GCM) 10K type strain sequencing project: providing services to taxonomists for standard genome sequencing and annotation.</title>
        <authorList>
            <consortium name="The Broad Institute Genomics Platform"/>
            <consortium name="The Broad Institute Genome Sequencing Center for Infectious Disease"/>
            <person name="Wu L."/>
            <person name="Ma J."/>
        </authorList>
    </citation>
    <scope>NUCLEOTIDE SEQUENCE [LARGE SCALE GENOMIC DNA]</scope>
    <source>
        <strain evidence="8">CECT 7956</strain>
    </source>
</reference>
<keyword evidence="8" id="KW-1185">Reference proteome</keyword>
<dbReference type="EC" id="3.2.2.21" evidence="3"/>
<dbReference type="RefSeq" id="WP_379838111.1">
    <property type="nucleotide sequence ID" value="NZ_JBHRYQ010000001.1"/>
</dbReference>
<keyword evidence="4" id="KW-0227">DNA damage</keyword>
<evidence type="ECO:0000313" key="7">
    <source>
        <dbReference type="EMBL" id="MFC3811269.1"/>
    </source>
</evidence>
<dbReference type="SMART" id="SM00478">
    <property type="entry name" value="ENDO3c"/>
    <property type="match status" value="1"/>
</dbReference>
<evidence type="ECO:0000313" key="8">
    <source>
        <dbReference type="Proteomes" id="UP001595616"/>
    </source>
</evidence>
<evidence type="ECO:0000256" key="3">
    <source>
        <dbReference type="ARBA" id="ARBA00012000"/>
    </source>
</evidence>
<feature type="domain" description="HhH-GPD" evidence="6">
    <location>
        <begin position="43"/>
        <end position="199"/>
    </location>
</feature>
<dbReference type="Proteomes" id="UP001595616">
    <property type="component" value="Unassembled WGS sequence"/>
</dbReference>